<feature type="compositionally biased region" description="Acidic residues" evidence="1">
    <location>
        <begin position="242"/>
        <end position="257"/>
    </location>
</feature>
<proteinExistence type="predicted"/>
<evidence type="ECO:0000256" key="1">
    <source>
        <dbReference type="SAM" id="MobiDB-lite"/>
    </source>
</evidence>
<dbReference type="GeneID" id="63804610"/>
<dbReference type="EMBL" id="MCFD01000009">
    <property type="protein sequence ID" value="ORX68801.1"/>
    <property type="molecule type" value="Genomic_DNA"/>
</dbReference>
<name>A0A1Y1W5I5_9FUNG</name>
<dbReference type="OrthoDB" id="5579563at2759"/>
<keyword evidence="3" id="KW-1185">Reference proteome</keyword>
<protein>
    <submittedName>
        <fullName evidence="2">Uncharacterized protein</fullName>
    </submittedName>
</protein>
<comment type="caution">
    <text evidence="2">The sequence shown here is derived from an EMBL/GenBank/DDBJ whole genome shotgun (WGS) entry which is preliminary data.</text>
</comment>
<feature type="region of interest" description="Disordered" evidence="1">
    <location>
        <begin position="238"/>
        <end position="263"/>
    </location>
</feature>
<accession>A0A1Y1W5I5</accession>
<dbReference type="Proteomes" id="UP000193922">
    <property type="component" value="Unassembled WGS sequence"/>
</dbReference>
<dbReference type="AlphaFoldDB" id="A0A1Y1W5I5"/>
<reference evidence="2 3" key="1">
    <citation type="submission" date="2016-07" db="EMBL/GenBank/DDBJ databases">
        <title>Pervasive Adenine N6-methylation of Active Genes in Fungi.</title>
        <authorList>
            <consortium name="DOE Joint Genome Institute"/>
            <person name="Mondo S.J."/>
            <person name="Dannebaum R.O."/>
            <person name="Kuo R.C."/>
            <person name="Labutti K."/>
            <person name="Haridas S."/>
            <person name="Kuo A."/>
            <person name="Salamov A."/>
            <person name="Ahrendt S.R."/>
            <person name="Lipzen A."/>
            <person name="Sullivan W."/>
            <person name="Andreopoulos W.B."/>
            <person name="Clum A."/>
            <person name="Lindquist E."/>
            <person name="Daum C."/>
            <person name="Ramamoorthy G.K."/>
            <person name="Gryganskyi A."/>
            <person name="Culley D."/>
            <person name="Magnuson J.K."/>
            <person name="James T.Y."/>
            <person name="O'Malley M.A."/>
            <person name="Stajich J.E."/>
            <person name="Spatafora J.W."/>
            <person name="Visel A."/>
            <person name="Grigoriev I.V."/>
        </authorList>
    </citation>
    <scope>NUCLEOTIDE SEQUENCE [LARGE SCALE GENOMIC DNA]</scope>
    <source>
        <strain evidence="2 3">ATCC 12442</strain>
    </source>
</reference>
<evidence type="ECO:0000313" key="3">
    <source>
        <dbReference type="Proteomes" id="UP000193922"/>
    </source>
</evidence>
<evidence type="ECO:0000313" key="2">
    <source>
        <dbReference type="EMBL" id="ORX68801.1"/>
    </source>
</evidence>
<gene>
    <name evidence="2" type="ORF">DL89DRAFT_268579</name>
</gene>
<dbReference type="RefSeq" id="XP_040742583.1">
    <property type="nucleotide sequence ID" value="XM_040887962.1"/>
</dbReference>
<sequence>MFTVFVPAHVNRDSIPACFVDTNTTFIDVETEQQAIEQRSASEDPFFVFETGYFTIHNVPDGPMKCDYISRNYIMQAFFYGGFSAHHWRALSERNGLKFNSEPPVLYFVHEDNIGDIHGNATEDNTIVHYYKEKNLEQFAEITKTTEGCCNHCFIVYKDETYQCVDSSNIDNSYTFSEALKWKVISTVRKNIAAINDLNKVDRKFRKRQPPRRLLNGEFRLRNEDGDEVADGEQFSFIIPRDDDEEEESDDEYEPEQDGINVSNGALMANPGRSDVFSCETIDGILYLTHNGQYLCCPDDGMNDIRVSPELPEPSDRLQINYDGNDIMFTRWGGSVFAMCEWVKASVGCIGFYNDDYSQRYKEPMRLWLLQ</sequence>
<organism evidence="2 3">
    <name type="scientific">Linderina pennispora</name>
    <dbReference type="NCBI Taxonomy" id="61395"/>
    <lineage>
        <taxon>Eukaryota</taxon>
        <taxon>Fungi</taxon>
        <taxon>Fungi incertae sedis</taxon>
        <taxon>Zoopagomycota</taxon>
        <taxon>Kickxellomycotina</taxon>
        <taxon>Kickxellomycetes</taxon>
        <taxon>Kickxellales</taxon>
        <taxon>Kickxellaceae</taxon>
        <taxon>Linderina</taxon>
    </lineage>
</organism>
<feature type="non-terminal residue" evidence="2">
    <location>
        <position position="371"/>
    </location>
</feature>